<dbReference type="GO" id="GO:0008270">
    <property type="term" value="F:zinc ion binding"/>
    <property type="evidence" value="ECO:0007669"/>
    <property type="project" value="UniProtKB-KW"/>
</dbReference>
<evidence type="ECO:0000256" key="1">
    <source>
        <dbReference type="ARBA" id="ARBA00004123"/>
    </source>
</evidence>
<dbReference type="GO" id="GO:0006281">
    <property type="term" value="P:DNA repair"/>
    <property type="evidence" value="ECO:0007669"/>
    <property type="project" value="InterPro"/>
</dbReference>
<dbReference type="NCBIfam" id="TIGR00617">
    <property type="entry name" value="rpa1"/>
    <property type="match status" value="1"/>
</dbReference>
<evidence type="ECO:0000313" key="13">
    <source>
        <dbReference type="Proteomes" id="UP000031668"/>
    </source>
</evidence>
<dbReference type="AlphaFoldDB" id="A0A0C2JBC4"/>
<dbReference type="EMBL" id="JWZT01003512">
    <property type="protein sequence ID" value="KII66498.1"/>
    <property type="molecule type" value="Genomic_DNA"/>
</dbReference>
<dbReference type="SUPFAM" id="SSF50249">
    <property type="entry name" value="Nucleic acid-binding proteins"/>
    <property type="match status" value="3"/>
</dbReference>
<evidence type="ECO:0000256" key="5">
    <source>
        <dbReference type="ARBA" id="ARBA00022771"/>
    </source>
</evidence>
<keyword evidence="13" id="KW-1185">Reference proteome</keyword>
<evidence type="ECO:0000256" key="9">
    <source>
        <dbReference type="RuleBase" id="RU364130"/>
    </source>
</evidence>
<dbReference type="FunFam" id="2.40.50.140:FF:000041">
    <property type="entry name" value="Replication protein A subunit"/>
    <property type="match status" value="1"/>
</dbReference>
<keyword evidence="3 9" id="KW-0235">DNA replication</keyword>
<keyword evidence="5 9" id="KW-0863">Zinc-finger</keyword>
<comment type="function">
    <text evidence="9">As part of the heterotrimeric replication protein A complex (RPA/RP-A), binds and stabilizes single-stranded DNA intermediates, that form during DNA replication or upon DNA stress. It prevents their reannealing and in parallel, recruits and activates different proteins and complexes involved in DNA metabolism. Thereby, it plays an essential role both in DNA replication and the cellular response to DNA damage.</text>
</comment>
<dbReference type="FunFam" id="2.40.50.140:FF:000064">
    <property type="entry name" value="Replication protein A subunit"/>
    <property type="match status" value="1"/>
</dbReference>
<evidence type="ECO:0000256" key="2">
    <source>
        <dbReference type="ARBA" id="ARBA00005690"/>
    </source>
</evidence>
<reference evidence="12 13" key="1">
    <citation type="journal article" date="2014" name="Genome Biol. Evol.">
        <title>The genome of the myxosporean Thelohanellus kitauei shows adaptations to nutrient acquisition within its fish host.</title>
        <authorList>
            <person name="Yang Y."/>
            <person name="Xiong J."/>
            <person name="Zhou Z."/>
            <person name="Huo F."/>
            <person name="Miao W."/>
            <person name="Ran C."/>
            <person name="Liu Y."/>
            <person name="Zhang J."/>
            <person name="Feng J."/>
            <person name="Wang M."/>
            <person name="Wang M."/>
            <person name="Wang L."/>
            <person name="Yao B."/>
        </authorList>
    </citation>
    <scope>NUCLEOTIDE SEQUENCE [LARGE SCALE GENOMIC DNA]</scope>
    <source>
        <strain evidence="12">Wuqing</strain>
    </source>
</reference>
<evidence type="ECO:0000256" key="8">
    <source>
        <dbReference type="ARBA" id="ARBA00023242"/>
    </source>
</evidence>
<evidence type="ECO:0000259" key="11">
    <source>
        <dbReference type="Pfam" id="PF16900"/>
    </source>
</evidence>
<dbReference type="CDD" id="cd04474">
    <property type="entry name" value="RPA1_DBD_A"/>
    <property type="match status" value="1"/>
</dbReference>
<dbReference type="GO" id="GO:0006260">
    <property type="term" value="P:DNA replication"/>
    <property type="evidence" value="ECO:0007669"/>
    <property type="project" value="UniProtKB-KW"/>
</dbReference>
<dbReference type="GO" id="GO:0006310">
    <property type="term" value="P:DNA recombination"/>
    <property type="evidence" value="ECO:0007669"/>
    <property type="project" value="InterPro"/>
</dbReference>
<dbReference type="GO" id="GO:0005634">
    <property type="term" value="C:nucleus"/>
    <property type="evidence" value="ECO:0007669"/>
    <property type="project" value="UniProtKB-SubCell"/>
</dbReference>
<feature type="domain" description="Replication protein A OB" evidence="11">
    <location>
        <begin position="132"/>
        <end position="218"/>
    </location>
</feature>
<dbReference type="InterPro" id="IPR047192">
    <property type="entry name" value="Euk_RPA1_DBD_C"/>
</dbReference>
<keyword evidence="6 9" id="KW-0862">Zinc</keyword>
<feature type="domain" description="Replication factor A C-terminal" evidence="10">
    <location>
        <begin position="279"/>
        <end position="422"/>
    </location>
</feature>
<dbReference type="PANTHER" id="PTHR47165">
    <property type="entry name" value="OS03G0429900 PROTEIN"/>
    <property type="match status" value="1"/>
</dbReference>
<keyword evidence="7 9" id="KW-0238">DNA-binding</keyword>
<comment type="caution">
    <text evidence="12">The sequence shown here is derived from an EMBL/GenBank/DDBJ whole genome shotgun (WGS) entry which is preliminary data.</text>
</comment>
<evidence type="ECO:0000256" key="3">
    <source>
        <dbReference type="ARBA" id="ARBA00022705"/>
    </source>
</evidence>
<dbReference type="InterPro" id="IPR004591">
    <property type="entry name" value="Rfa1"/>
</dbReference>
<evidence type="ECO:0000256" key="7">
    <source>
        <dbReference type="ARBA" id="ARBA00023125"/>
    </source>
</evidence>
<sequence>MDKITSWVIRAFVKFKTSVKTYQNSKGNGTYFNVSFVDESGEISATCFNECVELFYDKLESKKLCFISEAFLKPATNQYTGINNENEMILNSNIVINKCFDQIEFPRNKYNFIKIDKIAQLPKDFSLGNNQFLSDVIGLINEIGELQAIQKKDSAITKQKRDLKIVDDSGYSITVTLWAEQAIRASDYSLNSILALKAAKISDFKGYSLSVSAATDFEYNPDLPEAKHLVSWFKSLSENMQYISVRDITSTFAGLYEPPFITLNEIYSFQNLSSNKSKYAQVIAMFESFNNANPIYKACKTANCHKKVEEIGPKMYFCKRCNTEFDDYIPMFLATGTIVDATSSYWVQFFSEHIETMVGSTPVDAERAQKNNRAIFDEIMGRPRFKRFVFWLRLKLENYKCQTQIQAKCVSLRLIDFVTDGRVLIEKIKKLDSLG</sequence>
<dbReference type="OrthoDB" id="1751331at2759"/>
<dbReference type="CDD" id="cd04475">
    <property type="entry name" value="RPA1_DBD_B"/>
    <property type="match status" value="1"/>
</dbReference>
<proteinExistence type="inferred from homology"/>
<dbReference type="Pfam" id="PF08646">
    <property type="entry name" value="Rep_fac-A_C"/>
    <property type="match status" value="1"/>
</dbReference>
<protein>
    <recommendedName>
        <fullName evidence="9">Replication protein A subunit</fullName>
    </recommendedName>
</protein>
<comment type="subunit">
    <text evidence="9">Component of the heterotrimeric canonical replication protein A complex (RPA).</text>
</comment>
<comment type="subcellular location">
    <subcellularLocation>
        <location evidence="1 9">Nucleus</location>
    </subcellularLocation>
</comment>
<keyword evidence="8 9" id="KW-0539">Nucleus</keyword>
<comment type="similarity">
    <text evidence="2 9">Belongs to the replication factor A protein 1 family.</text>
</comment>
<dbReference type="InterPro" id="IPR013955">
    <property type="entry name" value="Rep_factor-A_C"/>
</dbReference>
<dbReference type="CDD" id="cd04476">
    <property type="entry name" value="RPA1_DBD_C"/>
    <property type="match status" value="1"/>
</dbReference>
<dbReference type="InterPro" id="IPR031657">
    <property type="entry name" value="REPA_OB_2"/>
</dbReference>
<dbReference type="GO" id="GO:0003677">
    <property type="term" value="F:DNA binding"/>
    <property type="evidence" value="ECO:0007669"/>
    <property type="project" value="UniProtKB-KW"/>
</dbReference>
<dbReference type="Gene3D" id="2.40.50.140">
    <property type="entry name" value="Nucleic acid-binding proteins"/>
    <property type="match status" value="3"/>
</dbReference>
<evidence type="ECO:0000259" key="10">
    <source>
        <dbReference type="Pfam" id="PF08646"/>
    </source>
</evidence>
<evidence type="ECO:0000313" key="12">
    <source>
        <dbReference type="EMBL" id="KII66498.1"/>
    </source>
</evidence>
<dbReference type="OMA" id="VIRAVFW"/>
<dbReference type="Proteomes" id="UP000031668">
    <property type="component" value="Unassembled WGS sequence"/>
</dbReference>
<accession>A0A0C2JBC4</accession>
<gene>
    <name evidence="12" type="ORF">RF11_15957</name>
</gene>
<dbReference type="Pfam" id="PF16900">
    <property type="entry name" value="REPA_OB_2"/>
    <property type="match status" value="1"/>
</dbReference>
<dbReference type="PANTHER" id="PTHR47165:SF4">
    <property type="entry name" value="OS03G0429900 PROTEIN"/>
    <property type="match status" value="1"/>
</dbReference>
<evidence type="ECO:0000256" key="6">
    <source>
        <dbReference type="ARBA" id="ARBA00022833"/>
    </source>
</evidence>
<dbReference type="InterPro" id="IPR012340">
    <property type="entry name" value="NA-bd_OB-fold"/>
</dbReference>
<keyword evidence="4 9" id="KW-0479">Metal-binding</keyword>
<name>A0A0C2JBC4_THEKT</name>
<organism evidence="12 13">
    <name type="scientific">Thelohanellus kitauei</name>
    <name type="common">Myxosporean</name>
    <dbReference type="NCBI Taxonomy" id="669202"/>
    <lineage>
        <taxon>Eukaryota</taxon>
        <taxon>Metazoa</taxon>
        <taxon>Cnidaria</taxon>
        <taxon>Myxozoa</taxon>
        <taxon>Myxosporea</taxon>
        <taxon>Bivalvulida</taxon>
        <taxon>Platysporina</taxon>
        <taxon>Myxobolidae</taxon>
        <taxon>Thelohanellus</taxon>
    </lineage>
</organism>
<evidence type="ECO:0000256" key="4">
    <source>
        <dbReference type="ARBA" id="ARBA00022723"/>
    </source>
</evidence>